<dbReference type="InterPro" id="IPR013783">
    <property type="entry name" value="Ig-like_fold"/>
</dbReference>
<evidence type="ECO:0000256" key="11">
    <source>
        <dbReference type="SAM" id="Phobius"/>
    </source>
</evidence>
<comment type="subcellular location">
    <subcellularLocation>
        <location evidence="1">Membrane</location>
        <topology evidence="1">Single-pass type I membrane protein</topology>
    </subcellularLocation>
</comment>
<evidence type="ECO:0000256" key="8">
    <source>
        <dbReference type="ARBA" id="ARBA00023136"/>
    </source>
</evidence>
<evidence type="ECO:0000256" key="5">
    <source>
        <dbReference type="ARBA" id="ARBA00022801"/>
    </source>
</evidence>
<dbReference type="InterPro" id="IPR036116">
    <property type="entry name" value="FN3_sf"/>
</dbReference>
<keyword evidence="5" id="KW-0378">Hydrolase</keyword>
<dbReference type="PROSITE" id="PS50853">
    <property type="entry name" value="FN3"/>
    <property type="match status" value="1"/>
</dbReference>
<name>A0AAN9GRW8_9TELE</name>
<keyword evidence="6" id="KW-0904">Protein phosphatase</keyword>
<dbReference type="InterPro" id="IPR050713">
    <property type="entry name" value="RTP_Phos/Ushers"/>
</dbReference>
<dbReference type="InterPro" id="IPR003595">
    <property type="entry name" value="Tyr_Pase_cat"/>
</dbReference>
<evidence type="ECO:0000313" key="16">
    <source>
        <dbReference type="EMBL" id="KAK7123986.1"/>
    </source>
</evidence>
<dbReference type="SUPFAM" id="SSF52799">
    <property type="entry name" value="(Phosphotyrosine protein) phosphatases II"/>
    <property type="match status" value="1"/>
</dbReference>
<dbReference type="EC" id="3.1.3.48" evidence="2"/>
<dbReference type="PROSITE" id="PS50056">
    <property type="entry name" value="TYR_PHOSPHATASE_2"/>
    <property type="match status" value="1"/>
</dbReference>
<dbReference type="PRINTS" id="PR00700">
    <property type="entry name" value="PRTYPHPHTASE"/>
</dbReference>
<keyword evidence="7 11" id="KW-1133">Transmembrane helix</keyword>
<dbReference type="InterPro" id="IPR016130">
    <property type="entry name" value="Tyr_Pase_AS"/>
</dbReference>
<evidence type="ECO:0000313" key="17">
    <source>
        <dbReference type="Proteomes" id="UP001364617"/>
    </source>
</evidence>
<evidence type="ECO:0000256" key="6">
    <source>
        <dbReference type="ARBA" id="ARBA00022912"/>
    </source>
</evidence>
<dbReference type="SMART" id="SM00194">
    <property type="entry name" value="PTPc"/>
    <property type="match status" value="1"/>
</dbReference>
<dbReference type="InterPro" id="IPR000242">
    <property type="entry name" value="PTP_cat"/>
</dbReference>
<evidence type="ECO:0000256" key="10">
    <source>
        <dbReference type="ARBA" id="ARBA00051722"/>
    </source>
</evidence>
<accession>A0AAN9GRW8</accession>
<evidence type="ECO:0000259" key="14">
    <source>
        <dbReference type="PROSITE" id="PS50056"/>
    </source>
</evidence>
<reference evidence="16 17" key="1">
    <citation type="submission" date="2024-02" db="EMBL/GenBank/DDBJ databases">
        <title>Chromosome-level genome assembly of the Eurasian Minnow (Phoxinus phoxinus).</title>
        <authorList>
            <person name="Oriowo T.O."/>
            <person name="Martin S."/>
            <person name="Stange M."/>
            <person name="Chrysostomakis Y."/>
            <person name="Brown T."/>
            <person name="Winkler S."/>
            <person name="Kukowka S."/>
            <person name="Myers E.W."/>
            <person name="Bohne A."/>
        </authorList>
    </citation>
    <scope>NUCLEOTIDE SEQUENCE [LARGE SCALE GENOMIC DNA]</scope>
    <source>
        <strain evidence="16">ZFMK-TIS-60720</strain>
        <tissue evidence="16">Whole Organism</tissue>
    </source>
</reference>
<evidence type="ECO:0000259" key="13">
    <source>
        <dbReference type="PROSITE" id="PS50055"/>
    </source>
</evidence>
<evidence type="ECO:0000256" key="7">
    <source>
        <dbReference type="ARBA" id="ARBA00022989"/>
    </source>
</evidence>
<evidence type="ECO:0000259" key="15">
    <source>
        <dbReference type="PROSITE" id="PS50853"/>
    </source>
</evidence>
<evidence type="ECO:0000256" key="1">
    <source>
        <dbReference type="ARBA" id="ARBA00004479"/>
    </source>
</evidence>
<evidence type="ECO:0000256" key="2">
    <source>
        <dbReference type="ARBA" id="ARBA00013064"/>
    </source>
</evidence>
<keyword evidence="9" id="KW-0325">Glycoprotein</keyword>
<dbReference type="PANTHER" id="PTHR46957">
    <property type="entry name" value="CYTOKINE RECEPTOR"/>
    <property type="match status" value="1"/>
</dbReference>
<evidence type="ECO:0000256" key="3">
    <source>
        <dbReference type="ARBA" id="ARBA00022692"/>
    </source>
</evidence>
<dbReference type="InterPro" id="IPR000387">
    <property type="entry name" value="Tyr_Pase_dom"/>
</dbReference>
<dbReference type="GO" id="GO:0016020">
    <property type="term" value="C:membrane"/>
    <property type="evidence" value="ECO:0007669"/>
    <property type="project" value="UniProtKB-SubCell"/>
</dbReference>
<feature type="domain" description="Tyrosine specific protein phosphatases" evidence="14">
    <location>
        <begin position="778"/>
        <end position="851"/>
    </location>
</feature>
<protein>
    <recommendedName>
        <fullName evidence="2">protein-tyrosine-phosphatase</fullName>
        <ecNumber evidence="2">3.1.3.48</ecNumber>
    </recommendedName>
</protein>
<feature type="transmembrane region" description="Helical" evidence="11">
    <location>
        <begin position="531"/>
        <end position="553"/>
    </location>
</feature>
<dbReference type="FunFam" id="3.90.190.10:FF:000009">
    <property type="entry name" value="Receptor-type tyrosine-protein phosphatase beta"/>
    <property type="match status" value="1"/>
</dbReference>
<feature type="signal peptide" evidence="12">
    <location>
        <begin position="1"/>
        <end position="17"/>
    </location>
</feature>
<comment type="caution">
    <text evidence="16">The sequence shown here is derived from an EMBL/GenBank/DDBJ whole genome shotgun (WGS) entry which is preliminary data.</text>
</comment>
<comment type="catalytic activity">
    <reaction evidence="10">
        <text>O-phospho-L-tyrosyl-[protein] + H2O = L-tyrosyl-[protein] + phosphate</text>
        <dbReference type="Rhea" id="RHEA:10684"/>
        <dbReference type="Rhea" id="RHEA-COMP:10136"/>
        <dbReference type="Rhea" id="RHEA-COMP:20101"/>
        <dbReference type="ChEBI" id="CHEBI:15377"/>
        <dbReference type="ChEBI" id="CHEBI:43474"/>
        <dbReference type="ChEBI" id="CHEBI:46858"/>
        <dbReference type="ChEBI" id="CHEBI:61978"/>
        <dbReference type="EC" id="3.1.3.48"/>
    </reaction>
</comment>
<dbReference type="Proteomes" id="UP001364617">
    <property type="component" value="Unassembled WGS sequence"/>
</dbReference>
<keyword evidence="4 12" id="KW-0732">Signal</keyword>
<dbReference type="SUPFAM" id="SSF49265">
    <property type="entry name" value="Fibronectin type III"/>
    <property type="match status" value="2"/>
</dbReference>
<dbReference type="Gene3D" id="2.60.40.10">
    <property type="entry name" value="Immunoglobulins"/>
    <property type="match status" value="3"/>
</dbReference>
<dbReference type="InterPro" id="IPR029021">
    <property type="entry name" value="Prot-tyrosine_phosphatase-like"/>
</dbReference>
<feature type="domain" description="Tyrosine-protein phosphatase" evidence="13">
    <location>
        <begin position="601"/>
        <end position="860"/>
    </location>
</feature>
<dbReference type="GO" id="GO:0004725">
    <property type="term" value="F:protein tyrosine phosphatase activity"/>
    <property type="evidence" value="ECO:0007669"/>
    <property type="project" value="UniProtKB-EC"/>
</dbReference>
<dbReference type="EMBL" id="JAYKXH010000024">
    <property type="protein sequence ID" value="KAK7123986.1"/>
    <property type="molecule type" value="Genomic_DNA"/>
</dbReference>
<sequence>MERVYTLVLLCAVSALGIKPNDVKNVSVTDRTETELTFQWDIVEGNTNYTYELMNGSGQIIEITATDRVVTQNVSSLSPGTNYSFTLYTVSNETQSDGFNFWAVTVPSNVVNVVVVNRKETEMTLQWEKVNNHEIYTYELDYKDGEKPIPRTNLVEQKVENLTSGTEYFFTLYTVFKDVKSSGYNFSNVTVPYNVADTPIVVAFNDTDVIFKWNTSNKAYNYSLENSKTSRGYINIIFTQGNEVHISGLNPATNYSFTLYTEFFDVRSTGYNFSHTTSLSRVTEVKITRSLTQLNITWNKLNKNNIYDYILSPNNGTETSFNGSSEGNEITHMYSDLTPGTLYSFTLFTQVNGQRNGYDFKSITTINCMSFTWDVTNSSINAIVNGSTNITAKNSAGNETFPVYKNTVNLTKLYPGDSYTVSLWNYLGSEKLLQCSHNLTLVPNSVLNLSCTHFSGGYGLAVIWDLPNGVVDVVQVDVDRQSFNLSSNTSQRQEVKNLQVAQWYKVTATSFSGDMQSKTETHNCQTDPAGVIAGVLVFFLLVLIICAAVYLWFRYGSAKRNKSSKPPPVVSNVTKKNYKPIPMHKFPEHFRHMSCDENRGFSEEYEDLSSVGIEQSNAAAFLPGNNNKNRFSNVLPYDSSRVHLTVNDEDDSDYINASYMPGYGNASKQYIAAQGPLPSTVNDFWRMVWEKRSQAIVMVTNCTESGRVKCEQYWPLDYSPCLYGNLVVTVKSEDKAQSWTLREFNVKNKSSSETRTVKHFHFTAWPDHGVPFGTEELIKFRGRVRQHIENSYSAGPTVVHCSAGVGRTGTLIALDVLLQQLDREKEVAIAAFVQQMRLCRPLMVQTESQYVFLHQCIMDTLEPKVVALSEPLYENSDMIYVNAIALRKYENGSKI</sequence>
<dbReference type="PROSITE" id="PS50055">
    <property type="entry name" value="TYR_PHOSPHATASE_PTP"/>
    <property type="match status" value="1"/>
</dbReference>
<dbReference type="GO" id="GO:0043235">
    <property type="term" value="C:receptor complex"/>
    <property type="evidence" value="ECO:0007669"/>
    <property type="project" value="TreeGrafter"/>
</dbReference>
<evidence type="ECO:0000256" key="12">
    <source>
        <dbReference type="SAM" id="SignalP"/>
    </source>
</evidence>
<evidence type="ECO:0000256" key="4">
    <source>
        <dbReference type="ARBA" id="ARBA00022729"/>
    </source>
</evidence>
<dbReference type="CDD" id="cd00063">
    <property type="entry name" value="FN3"/>
    <property type="match status" value="1"/>
</dbReference>
<dbReference type="Pfam" id="PF00041">
    <property type="entry name" value="fn3"/>
    <property type="match status" value="2"/>
</dbReference>
<keyword evidence="8 11" id="KW-0472">Membrane</keyword>
<proteinExistence type="predicted"/>
<dbReference type="PANTHER" id="PTHR46957:SF10">
    <property type="entry name" value="PROTEIN TYROSINE PHOSPHATASE, RECEPTOR TYPE, H"/>
    <property type="match status" value="1"/>
</dbReference>
<organism evidence="16 17">
    <name type="scientific">Phoxinus phoxinus</name>
    <name type="common">Eurasian minnow</name>
    <dbReference type="NCBI Taxonomy" id="58324"/>
    <lineage>
        <taxon>Eukaryota</taxon>
        <taxon>Metazoa</taxon>
        <taxon>Chordata</taxon>
        <taxon>Craniata</taxon>
        <taxon>Vertebrata</taxon>
        <taxon>Euteleostomi</taxon>
        <taxon>Actinopterygii</taxon>
        <taxon>Neopterygii</taxon>
        <taxon>Teleostei</taxon>
        <taxon>Ostariophysi</taxon>
        <taxon>Cypriniformes</taxon>
        <taxon>Leuciscidae</taxon>
        <taxon>Phoxininae</taxon>
        <taxon>Phoxinus</taxon>
    </lineage>
</organism>
<dbReference type="PROSITE" id="PS00383">
    <property type="entry name" value="TYR_PHOSPHATASE_1"/>
    <property type="match status" value="1"/>
</dbReference>
<keyword evidence="17" id="KW-1185">Reference proteome</keyword>
<evidence type="ECO:0000256" key="9">
    <source>
        <dbReference type="ARBA" id="ARBA00023180"/>
    </source>
</evidence>
<feature type="chain" id="PRO_5042956069" description="protein-tyrosine-phosphatase" evidence="12">
    <location>
        <begin position="18"/>
        <end position="895"/>
    </location>
</feature>
<gene>
    <name evidence="16" type="ORF">R3I93_022177</name>
</gene>
<dbReference type="SMART" id="SM00060">
    <property type="entry name" value="FN3"/>
    <property type="match status" value="5"/>
</dbReference>
<dbReference type="InterPro" id="IPR003961">
    <property type="entry name" value="FN3_dom"/>
</dbReference>
<feature type="domain" description="Fibronectin type-III" evidence="15">
    <location>
        <begin position="106"/>
        <end position="194"/>
    </location>
</feature>
<keyword evidence="3 11" id="KW-0812">Transmembrane</keyword>
<dbReference type="Gene3D" id="3.90.190.10">
    <property type="entry name" value="Protein tyrosine phosphatase superfamily"/>
    <property type="match status" value="1"/>
</dbReference>
<dbReference type="SMART" id="SM00404">
    <property type="entry name" value="PTPc_motif"/>
    <property type="match status" value="1"/>
</dbReference>
<dbReference type="Pfam" id="PF00102">
    <property type="entry name" value="Y_phosphatase"/>
    <property type="match status" value="1"/>
</dbReference>
<dbReference type="AlphaFoldDB" id="A0AAN9GRW8"/>